<name>A0AAU9JWK7_9CILI</name>
<evidence type="ECO:0000256" key="1">
    <source>
        <dbReference type="SAM" id="MobiDB-lite"/>
    </source>
</evidence>
<feature type="region of interest" description="Disordered" evidence="1">
    <location>
        <begin position="348"/>
        <end position="371"/>
    </location>
</feature>
<evidence type="ECO:0000313" key="3">
    <source>
        <dbReference type="Proteomes" id="UP001162131"/>
    </source>
</evidence>
<dbReference type="Proteomes" id="UP001162131">
    <property type="component" value="Unassembled WGS sequence"/>
</dbReference>
<comment type="caution">
    <text evidence="2">The sequence shown here is derived from an EMBL/GenBank/DDBJ whole genome shotgun (WGS) entry which is preliminary data.</text>
</comment>
<feature type="region of interest" description="Disordered" evidence="1">
    <location>
        <begin position="392"/>
        <end position="415"/>
    </location>
</feature>
<dbReference type="SUPFAM" id="SSF48452">
    <property type="entry name" value="TPR-like"/>
    <property type="match status" value="1"/>
</dbReference>
<dbReference type="Gene3D" id="1.25.40.10">
    <property type="entry name" value="Tetratricopeptide repeat domain"/>
    <property type="match status" value="1"/>
</dbReference>
<organism evidence="2 3">
    <name type="scientific">Blepharisma stoltei</name>
    <dbReference type="NCBI Taxonomy" id="1481888"/>
    <lineage>
        <taxon>Eukaryota</taxon>
        <taxon>Sar</taxon>
        <taxon>Alveolata</taxon>
        <taxon>Ciliophora</taxon>
        <taxon>Postciliodesmatophora</taxon>
        <taxon>Heterotrichea</taxon>
        <taxon>Heterotrichida</taxon>
        <taxon>Blepharismidae</taxon>
        <taxon>Blepharisma</taxon>
    </lineage>
</organism>
<accession>A0AAU9JWK7</accession>
<protein>
    <submittedName>
        <fullName evidence="2">Uncharacterized protein</fullName>
    </submittedName>
</protein>
<gene>
    <name evidence="2" type="ORF">BSTOLATCC_MIC55558</name>
</gene>
<dbReference type="InterPro" id="IPR011990">
    <property type="entry name" value="TPR-like_helical_dom_sf"/>
</dbReference>
<sequence>MAEPPITSEEKPLENPLQSILNSEVDLEDLSSTLLEKAQKKFAKEKTLSSLAYLKQTEELLEMMATKGKPAKVEYVIVTLNNISACYQRLGDMEKCASYLEACAFNCSKVNIQKSLEDVADDIKKTKLHAKLLIQLCVTLSNMKKHKEALEKAKLANNLTKHALQATFDGFKAMVSKFKNKKYIQSLDLQLITVFQAIAASAQEILKAISIYLNSGEIPKPESLEMRSVLGVITFSNWVGEFGISDIMVIQPLSLEEILEKPLLQAEFTKDYLLYKIALHSVSLFCVATEMKHLKSSQQLSADQRRQAEVTHQTAISLLKAFFPNDCPLLQHVIQSFQRRLLSELQEIPEEEDKQNPKKSRRAQSGDFRKLPTLREKRVKVDLIRNSPYNNKFERLLPNRPRSSLGNRKHRENQNPASYTVKKKNIRNSSLDFNKRSKTPHEMNFLRSWEDSIIESAHGDQMLS</sequence>
<keyword evidence="3" id="KW-1185">Reference proteome</keyword>
<dbReference type="EMBL" id="CAJZBQ010000054">
    <property type="protein sequence ID" value="CAG9332103.1"/>
    <property type="molecule type" value="Genomic_DNA"/>
</dbReference>
<dbReference type="AlphaFoldDB" id="A0AAU9JWK7"/>
<proteinExistence type="predicted"/>
<reference evidence="2" key="1">
    <citation type="submission" date="2021-09" db="EMBL/GenBank/DDBJ databases">
        <authorList>
            <consortium name="AG Swart"/>
            <person name="Singh M."/>
            <person name="Singh A."/>
            <person name="Seah K."/>
            <person name="Emmerich C."/>
        </authorList>
    </citation>
    <scope>NUCLEOTIDE SEQUENCE</scope>
    <source>
        <strain evidence="2">ATCC30299</strain>
    </source>
</reference>
<evidence type="ECO:0000313" key="2">
    <source>
        <dbReference type="EMBL" id="CAG9332103.1"/>
    </source>
</evidence>